<name>A0A4C1ZGC9_EUMVA</name>
<keyword evidence="2" id="KW-1185">Reference proteome</keyword>
<accession>A0A4C1ZGC9</accession>
<evidence type="ECO:0000313" key="1">
    <source>
        <dbReference type="EMBL" id="GBP85595.1"/>
    </source>
</evidence>
<reference evidence="1 2" key="1">
    <citation type="journal article" date="2019" name="Commun. Biol.">
        <title>The bagworm genome reveals a unique fibroin gene that provides high tensile strength.</title>
        <authorList>
            <person name="Kono N."/>
            <person name="Nakamura H."/>
            <person name="Ohtoshi R."/>
            <person name="Tomita M."/>
            <person name="Numata K."/>
            <person name="Arakawa K."/>
        </authorList>
    </citation>
    <scope>NUCLEOTIDE SEQUENCE [LARGE SCALE GENOMIC DNA]</scope>
</reference>
<protein>
    <submittedName>
        <fullName evidence="1">Uncharacterized protein</fullName>
    </submittedName>
</protein>
<gene>
    <name evidence="1" type="ORF">EVAR_50569_1</name>
</gene>
<evidence type="ECO:0000313" key="2">
    <source>
        <dbReference type="Proteomes" id="UP000299102"/>
    </source>
</evidence>
<proteinExistence type="predicted"/>
<comment type="caution">
    <text evidence="1">The sequence shown here is derived from an EMBL/GenBank/DDBJ whole genome shotgun (WGS) entry which is preliminary data.</text>
</comment>
<dbReference type="AlphaFoldDB" id="A0A4C1ZGC9"/>
<sequence>MGARYRCCCYSETDDATHTNNNKTHSQRQFGEAGRAAIDEHSTLPALKAIRSRETANTNLRRSLMKNVVRSFAYNNRLRRTTATTPAGTCARAVAGRFYFTDESNSEVALSTALPHL</sequence>
<dbReference type="Proteomes" id="UP000299102">
    <property type="component" value="Unassembled WGS sequence"/>
</dbReference>
<organism evidence="1 2">
    <name type="scientific">Eumeta variegata</name>
    <name type="common">Bagworm moth</name>
    <name type="synonym">Eumeta japonica</name>
    <dbReference type="NCBI Taxonomy" id="151549"/>
    <lineage>
        <taxon>Eukaryota</taxon>
        <taxon>Metazoa</taxon>
        <taxon>Ecdysozoa</taxon>
        <taxon>Arthropoda</taxon>
        <taxon>Hexapoda</taxon>
        <taxon>Insecta</taxon>
        <taxon>Pterygota</taxon>
        <taxon>Neoptera</taxon>
        <taxon>Endopterygota</taxon>
        <taxon>Lepidoptera</taxon>
        <taxon>Glossata</taxon>
        <taxon>Ditrysia</taxon>
        <taxon>Tineoidea</taxon>
        <taxon>Psychidae</taxon>
        <taxon>Oiketicinae</taxon>
        <taxon>Eumeta</taxon>
    </lineage>
</organism>
<dbReference type="EMBL" id="BGZK01001747">
    <property type="protein sequence ID" value="GBP85595.1"/>
    <property type="molecule type" value="Genomic_DNA"/>
</dbReference>